<comment type="caution">
    <text evidence="1">The sequence shown here is derived from an EMBL/GenBank/DDBJ whole genome shotgun (WGS) entry which is preliminary data.</text>
</comment>
<keyword evidence="2" id="KW-1185">Reference proteome</keyword>
<sequence>MFRHSSSASLQLDSEFVCLEGFTEDSVSTALSGHVVLDLAEATPVTTIMVDFRGSAAIPMNTYEFGAYVRTSQSHNICTQEWTVADYSSDGHRYLCPGQHSFAFNLRLGGSLPASTIASTSVTPSVSYKLSATISCAGTVRSIRAHAPVTIIRSFSSYALEFQQSLEVEDAKGGDVYVKLSLPHKAWAAGETLVCSFHASALDKSAVVRSVELSIVETCGMFRPGG</sequence>
<accession>A0ACB8QCN4</accession>
<feature type="non-terminal residue" evidence="1">
    <location>
        <position position="226"/>
    </location>
</feature>
<evidence type="ECO:0000313" key="1">
    <source>
        <dbReference type="EMBL" id="KAI0029584.1"/>
    </source>
</evidence>
<proteinExistence type="predicted"/>
<dbReference type="Proteomes" id="UP000814128">
    <property type="component" value="Unassembled WGS sequence"/>
</dbReference>
<dbReference type="EMBL" id="MU273667">
    <property type="protein sequence ID" value="KAI0029584.1"/>
    <property type="molecule type" value="Genomic_DNA"/>
</dbReference>
<protein>
    <submittedName>
        <fullName evidence="1">Uncharacterized protein</fullName>
    </submittedName>
</protein>
<reference evidence="1" key="2">
    <citation type="journal article" date="2022" name="New Phytol.">
        <title>Evolutionary transition to the ectomycorrhizal habit in the genomes of a hyperdiverse lineage of mushroom-forming fungi.</title>
        <authorList>
            <person name="Looney B."/>
            <person name="Miyauchi S."/>
            <person name="Morin E."/>
            <person name="Drula E."/>
            <person name="Courty P.E."/>
            <person name="Kohler A."/>
            <person name="Kuo A."/>
            <person name="LaButti K."/>
            <person name="Pangilinan J."/>
            <person name="Lipzen A."/>
            <person name="Riley R."/>
            <person name="Andreopoulos W."/>
            <person name="He G."/>
            <person name="Johnson J."/>
            <person name="Nolan M."/>
            <person name="Tritt A."/>
            <person name="Barry K.W."/>
            <person name="Grigoriev I.V."/>
            <person name="Nagy L.G."/>
            <person name="Hibbett D."/>
            <person name="Henrissat B."/>
            <person name="Matheny P.B."/>
            <person name="Labbe J."/>
            <person name="Martin F.M."/>
        </authorList>
    </citation>
    <scope>NUCLEOTIDE SEQUENCE</scope>
    <source>
        <strain evidence="1">EC-137</strain>
    </source>
</reference>
<name>A0ACB8QCN4_9AGAM</name>
<reference evidence="1" key="1">
    <citation type="submission" date="2021-02" db="EMBL/GenBank/DDBJ databases">
        <authorList>
            <consortium name="DOE Joint Genome Institute"/>
            <person name="Ahrendt S."/>
            <person name="Looney B.P."/>
            <person name="Miyauchi S."/>
            <person name="Morin E."/>
            <person name="Drula E."/>
            <person name="Courty P.E."/>
            <person name="Chicoki N."/>
            <person name="Fauchery L."/>
            <person name="Kohler A."/>
            <person name="Kuo A."/>
            <person name="Labutti K."/>
            <person name="Pangilinan J."/>
            <person name="Lipzen A."/>
            <person name="Riley R."/>
            <person name="Andreopoulos W."/>
            <person name="He G."/>
            <person name="Johnson J."/>
            <person name="Barry K.W."/>
            <person name="Grigoriev I.V."/>
            <person name="Nagy L."/>
            <person name="Hibbett D."/>
            <person name="Henrissat B."/>
            <person name="Matheny P.B."/>
            <person name="Labbe J."/>
            <person name="Martin F."/>
        </authorList>
    </citation>
    <scope>NUCLEOTIDE SEQUENCE</scope>
    <source>
        <strain evidence="1">EC-137</strain>
    </source>
</reference>
<evidence type="ECO:0000313" key="2">
    <source>
        <dbReference type="Proteomes" id="UP000814128"/>
    </source>
</evidence>
<gene>
    <name evidence="1" type="ORF">K488DRAFT_56071</name>
</gene>
<organism evidence="1 2">
    <name type="scientific">Vararia minispora EC-137</name>
    <dbReference type="NCBI Taxonomy" id="1314806"/>
    <lineage>
        <taxon>Eukaryota</taxon>
        <taxon>Fungi</taxon>
        <taxon>Dikarya</taxon>
        <taxon>Basidiomycota</taxon>
        <taxon>Agaricomycotina</taxon>
        <taxon>Agaricomycetes</taxon>
        <taxon>Russulales</taxon>
        <taxon>Lachnocladiaceae</taxon>
        <taxon>Vararia</taxon>
    </lineage>
</organism>